<keyword evidence="2" id="KW-0012">Acyltransferase</keyword>
<dbReference type="SUPFAM" id="SSF55729">
    <property type="entry name" value="Acyl-CoA N-acyltransferases (Nat)"/>
    <property type="match status" value="1"/>
</dbReference>
<evidence type="ECO:0000259" key="3">
    <source>
        <dbReference type="PROSITE" id="PS51186"/>
    </source>
</evidence>
<comment type="caution">
    <text evidence="4">The sequence shown here is derived from an EMBL/GenBank/DDBJ whole genome shotgun (WGS) entry which is preliminary data.</text>
</comment>
<dbReference type="InterPro" id="IPR000182">
    <property type="entry name" value="GNAT_dom"/>
</dbReference>
<evidence type="ECO:0000313" key="5">
    <source>
        <dbReference type="Proteomes" id="UP000517916"/>
    </source>
</evidence>
<dbReference type="Gene3D" id="3.40.630.30">
    <property type="match status" value="1"/>
</dbReference>
<dbReference type="PANTHER" id="PTHR10545:SF29">
    <property type="entry name" value="GH14572P-RELATED"/>
    <property type="match status" value="1"/>
</dbReference>
<evidence type="ECO:0000256" key="2">
    <source>
        <dbReference type="ARBA" id="ARBA00023315"/>
    </source>
</evidence>
<reference evidence="4 5" key="1">
    <citation type="submission" date="2020-08" db="EMBL/GenBank/DDBJ databases">
        <title>Genomic Encyclopedia of Archaeal and Bacterial Type Strains, Phase II (KMG-II): from individual species to whole genera.</title>
        <authorList>
            <person name="Goeker M."/>
        </authorList>
    </citation>
    <scope>NUCLEOTIDE SEQUENCE [LARGE SCALE GENOMIC DNA]</scope>
    <source>
        <strain evidence="4 5">DSM 43850</strain>
    </source>
</reference>
<organism evidence="4 5">
    <name type="scientific">Kutzneria viridogrisea</name>
    <dbReference type="NCBI Taxonomy" id="47990"/>
    <lineage>
        <taxon>Bacteria</taxon>
        <taxon>Bacillati</taxon>
        <taxon>Actinomycetota</taxon>
        <taxon>Actinomycetes</taxon>
        <taxon>Pseudonocardiales</taxon>
        <taxon>Pseudonocardiaceae</taxon>
        <taxon>Kutzneria</taxon>
    </lineage>
</organism>
<dbReference type="InterPro" id="IPR016181">
    <property type="entry name" value="Acyl_CoA_acyltransferase"/>
</dbReference>
<keyword evidence="1" id="KW-0808">Transferase</keyword>
<dbReference type="EMBL" id="JACJID010000002">
    <property type="protein sequence ID" value="MBA8926473.1"/>
    <property type="molecule type" value="Genomic_DNA"/>
</dbReference>
<dbReference type="PROSITE" id="PS51186">
    <property type="entry name" value="GNAT"/>
    <property type="match status" value="1"/>
</dbReference>
<feature type="domain" description="N-acetyltransferase" evidence="3">
    <location>
        <begin position="1"/>
        <end position="154"/>
    </location>
</feature>
<evidence type="ECO:0000256" key="1">
    <source>
        <dbReference type="ARBA" id="ARBA00022679"/>
    </source>
</evidence>
<dbReference type="PANTHER" id="PTHR10545">
    <property type="entry name" value="DIAMINE N-ACETYLTRANSFERASE"/>
    <property type="match status" value="1"/>
</dbReference>
<dbReference type="RefSeq" id="WP_025361037.1">
    <property type="nucleotide sequence ID" value="NZ_BAAABQ010000009.1"/>
</dbReference>
<name>A0ABR6BHW7_9PSEU</name>
<keyword evidence="5" id="KW-1185">Reference proteome</keyword>
<dbReference type="InterPro" id="IPR051016">
    <property type="entry name" value="Diverse_Substrate_AcTransf"/>
</dbReference>
<accession>A0ABR6BHW7</accession>
<protein>
    <submittedName>
        <fullName evidence="4">GNAT superfamily N-acetyltransferase</fullName>
    </submittedName>
</protein>
<proteinExistence type="predicted"/>
<dbReference type="Pfam" id="PF00583">
    <property type="entry name" value="Acetyltransf_1"/>
    <property type="match status" value="1"/>
</dbReference>
<evidence type="ECO:0000313" key="4">
    <source>
        <dbReference type="EMBL" id="MBA8926473.1"/>
    </source>
</evidence>
<gene>
    <name evidence="4" type="ORF">BC739_003672</name>
</gene>
<sequence>MIRTIQESDVDAVVELTRELAVYERAPDQFHLTAEKLHAALFGPSRALYGHVAEVDGQVVGCALWFLNFSTWRGVHGIYLEDLYVRPEHRGSGLGKALLVTLARECVARGLGRLEWSVLNWNMPAIDFYKSLGAEPMDEWTVYRLADEALTELGS</sequence>
<dbReference type="Proteomes" id="UP000517916">
    <property type="component" value="Unassembled WGS sequence"/>
</dbReference>
<dbReference type="CDD" id="cd04301">
    <property type="entry name" value="NAT_SF"/>
    <property type="match status" value="1"/>
</dbReference>